<dbReference type="PANTHER" id="PTHR46825:SF9">
    <property type="entry name" value="BETA-LACTAMASE-RELATED DOMAIN-CONTAINING PROTEIN"/>
    <property type="match status" value="1"/>
</dbReference>
<keyword evidence="1" id="KW-0732">Signal</keyword>
<dbReference type="Pfam" id="PF00144">
    <property type="entry name" value="Beta-lactamase"/>
    <property type="match status" value="1"/>
</dbReference>
<dbReference type="Proteomes" id="UP000292262">
    <property type="component" value="Unassembled WGS sequence"/>
</dbReference>
<dbReference type="InterPro" id="IPR001466">
    <property type="entry name" value="Beta-lactam-related"/>
</dbReference>
<reference evidence="3 4" key="1">
    <citation type="submission" date="2019-02" db="EMBL/GenBank/DDBJ databases">
        <title>Genomic Encyclopedia of Type Strains, Phase IV (KMG-IV): sequencing the most valuable type-strain genomes for metagenomic binning, comparative biology and taxonomic classification.</title>
        <authorList>
            <person name="Goeker M."/>
        </authorList>
    </citation>
    <scope>NUCLEOTIDE SEQUENCE [LARGE SCALE GENOMIC DNA]</scope>
    <source>
        <strain evidence="3 4">DSM 17196</strain>
    </source>
</reference>
<dbReference type="AlphaFoldDB" id="A0A4Q7P1T8"/>
<sequence length="557" mass="63434">MKYTLLLFVFVLSWLNVRAQLSTTQQTSIDAIFAPWNRTKVPGAAVGIIKDSQLIFAKGYGAANLDYDIPNSPQTVFRIASTSKQFTAACIVLLAQQNKLSLEDKLIKYFPDFPDYANTITIRHLLNHTSGIRDYLTLANLAGFKDEDHYTDKTIYNWLSRQQALNFTPGEAYVYSNSGYWLLGQIVKLVSGESLSAFAKKNIFEPLQMENTHFHDNHKHIVKNRAIGYSPTKDDEFLINTTTLNMVGDGGVFTTILDLKKWDDAFYTDTILDQEFWKVMTNVGRLHNGQKLTYASGLDINQYKGLKVIQHGGAMAGYRAEMLRFPEQHFSVIILANRSDARPTEMAYEIADIFLEKEYLPAKNTGEQSNPTMTKKKSILNLPHKELKKFEGRYWNAREGISRTLRIINDTLCYVRDDGSATKMLAVAKGKFLWPGYTPAITLQFKNTSEATFVLNIGDDTPMVFKKYTPQASFSTSDFSSYTGTYYSKELDSYYVINHVDNELRLYIKDEFVERLVPIMNNVVKVGPYLILSFTASKNRFRLSTGRAKNISFKKLK</sequence>
<organism evidence="3 4">
    <name type="scientific">Aquimarina brevivitae</name>
    <dbReference type="NCBI Taxonomy" id="323412"/>
    <lineage>
        <taxon>Bacteria</taxon>
        <taxon>Pseudomonadati</taxon>
        <taxon>Bacteroidota</taxon>
        <taxon>Flavobacteriia</taxon>
        <taxon>Flavobacteriales</taxon>
        <taxon>Flavobacteriaceae</taxon>
        <taxon>Aquimarina</taxon>
    </lineage>
</organism>
<feature type="signal peptide" evidence="1">
    <location>
        <begin position="1"/>
        <end position="19"/>
    </location>
</feature>
<gene>
    <name evidence="3" type="ORF">EV197_2402</name>
</gene>
<accession>A0A4Q7P1T8</accession>
<dbReference type="PANTHER" id="PTHR46825">
    <property type="entry name" value="D-ALANYL-D-ALANINE-CARBOXYPEPTIDASE/ENDOPEPTIDASE AMPH"/>
    <property type="match status" value="1"/>
</dbReference>
<dbReference type="InterPro" id="IPR012338">
    <property type="entry name" value="Beta-lactam/transpept-like"/>
</dbReference>
<dbReference type="OrthoDB" id="1522765at2"/>
<dbReference type="InterPro" id="IPR050491">
    <property type="entry name" value="AmpC-like"/>
</dbReference>
<dbReference type="Gene3D" id="3.40.710.10">
    <property type="entry name" value="DD-peptidase/beta-lactamase superfamily"/>
    <property type="match status" value="1"/>
</dbReference>
<keyword evidence="4" id="KW-1185">Reference proteome</keyword>
<evidence type="ECO:0000259" key="2">
    <source>
        <dbReference type="Pfam" id="PF00144"/>
    </source>
</evidence>
<evidence type="ECO:0000313" key="3">
    <source>
        <dbReference type="EMBL" id="RZS93821.1"/>
    </source>
</evidence>
<dbReference type="RefSeq" id="WP_130286930.1">
    <property type="nucleotide sequence ID" value="NZ_SGXE01000002.1"/>
</dbReference>
<dbReference type="SUPFAM" id="SSF56601">
    <property type="entry name" value="beta-lactamase/transpeptidase-like"/>
    <property type="match status" value="1"/>
</dbReference>
<protein>
    <submittedName>
        <fullName evidence="3">CubicO group peptidase (Beta-lactamase class C family)</fullName>
    </submittedName>
</protein>
<name>A0A4Q7P1T8_9FLAO</name>
<dbReference type="EMBL" id="SGXE01000002">
    <property type="protein sequence ID" value="RZS93821.1"/>
    <property type="molecule type" value="Genomic_DNA"/>
</dbReference>
<evidence type="ECO:0000313" key="4">
    <source>
        <dbReference type="Proteomes" id="UP000292262"/>
    </source>
</evidence>
<evidence type="ECO:0000256" key="1">
    <source>
        <dbReference type="SAM" id="SignalP"/>
    </source>
</evidence>
<proteinExistence type="predicted"/>
<feature type="chain" id="PRO_5020636461" evidence="1">
    <location>
        <begin position="20"/>
        <end position="557"/>
    </location>
</feature>
<comment type="caution">
    <text evidence="3">The sequence shown here is derived from an EMBL/GenBank/DDBJ whole genome shotgun (WGS) entry which is preliminary data.</text>
</comment>
<feature type="domain" description="Beta-lactamase-related" evidence="2">
    <location>
        <begin position="36"/>
        <end position="351"/>
    </location>
</feature>